<reference evidence="1" key="1">
    <citation type="submission" date="2021-02" db="EMBL/GenBank/DDBJ databases">
        <authorList>
            <person name="Nowell W R."/>
        </authorList>
    </citation>
    <scope>NUCLEOTIDE SEQUENCE</scope>
</reference>
<evidence type="ECO:0000313" key="1">
    <source>
        <dbReference type="EMBL" id="CAF4647088.1"/>
    </source>
</evidence>
<protein>
    <submittedName>
        <fullName evidence="1">Uncharacterized protein</fullName>
    </submittedName>
</protein>
<name>A0A821F821_9BILA</name>
<dbReference type="AlphaFoldDB" id="A0A821F821"/>
<comment type="caution">
    <text evidence="1">The sequence shown here is derived from an EMBL/GenBank/DDBJ whole genome shotgun (WGS) entry which is preliminary data.</text>
</comment>
<keyword evidence="2" id="KW-1185">Reference proteome</keyword>
<sequence>MLISSDLVLSNGSIIASFLTPSNPAANSQSFSNLSSSTNLAGYNVTGYSYNGVVRSLQPNTQTSNQDSS</sequence>
<feature type="non-terminal residue" evidence="1">
    <location>
        <position position="1"/>
    </location>
</feature>
<organism evidence="1 2">
    <name type="scientific">Rotaria magnacalcarata</name>
    <dbReference type="NCBI Taxonomy" id="392030"/>
    <lineage>
        <taxon>Eukaryota</taxon>
        <taxon>Metazoa</taxon>
        <taxon>Spiralia</taxon>
        <taxon>Gnathifera</taxon>
        <taxon>Rotifera</taxon>
        <taxon>Eurotatoria</taxon>
        <taxon>Bdelloidea</taxon>
        <taxon>Philodinida</taxon>
        <taxon>Philodinidae</taxon>
        <taxon>Rotaria</taxon>
    </lineage>
</organism>
<proteinExistence type="predicted"/>
<evidence type="ECO:0000313" key="2">
    <source>
        <dbReference type="Proteomes" id="UP000663866"/>
    </source>
</evidence>
<dbReference type="Proteomes" id="UP000663866">
    <property type="component" value="Unassembled WGS sequence"/>
</dbReference>
<dbReference type="EMBL" id="CAJOBG010085610">
    <property type="protein sequence ID" value="CAF4647088.1"/>
    <property type="molecule type" value="Genomic_DNA"/>
</dbReference>
<accession>A0A821F821</accession>
<gene>
    <name evidence="1" type="ORF">OVN521_LOCUS46704</name>
</gene>